<evidence type="ECO:0000313" key="3">
    <source>
        <dbReference type="Proteomes" id="UP001075354"/>
    </source>
</evidence>
<protein>
    <submittedName>
        <fullName evidence="2">Uncharacterized protein</fullName>
    </submittedName>
</protein>
<dbReference type="EMBL" id="JAPTSV010000844">
    <property type="protein sequence ID" value="KAJ1518885.1"/>
    <property type="molecule type" value="Genomic_DNA"/>
</dbReference>
<name>A0AAV7X1P7_9NEOP</name>
<reference evidence="2" key="1">
    <citation type="submission" date="2022-12" db="EMBL/GenBank/DDBJ databases">
        <title>Chromosome-level genome assembly of the bean flower thrips Megalurothrips usitatus.</title>
        <authorList>
            <person name="Ma L."/>
            <person name="Liu Q."/>
            <person name="Li H."/>
            <person name="Cai W."/>
        </authorList>
    </citation>
    <scope>NUCLEOTIDE SEQUENCE</scope>
    <source>
        <strain evidence="2">Cailab_2022a</strain>
    </source>
</reference>
<feature type="compositionally biased region" description="Basic residues" evidence="1">
    <location>
        <begin position="131"/>
        <end position="140"/>
    </location>
</feature>
<sequence>MSARFKKAVVFWPKENKVGVESLSNVPENSRFVGACTPLKFHVDKKFYPAKIIFISDKEEEIDAAVEEKEKEIETANAATKERQAQGTARHQRGSKKSKVKDPSVATERDVAFALGSKVPIPKDLEEQHKNNRKTIRAAKVHQQASLQEMDRSAMSEIRRDLFSVKSHTEGEDSNDEDDSDVCAESDDEHETQIDSASNAWCSCSTCKVMKKYDGPVYANFLRDIVSLYERQDSGEVKFLELLRIPPEEKQVELVKGKDVMISSTTKDQLKVHYRNKATSLARETLFALYGKEPFKVLSVTGKGLKKGSFTILKDVQSVVCSFVNKNVDRDNQIRSTGLVKLIKKRAPEWRKSPSQTQEAIKAWKGEGIPIQSHLRHTAVFSRVVSREIWSEVSREVWTEVAREVWTEVSREVYSTEVSREVSTEISKQDSSKISMEEDTNQITADKVISI</sequence>
<organism evidence="2 3">
    <name type="scientific">Megalurothrips usitatus</name>
    <name type="common">bean blossom thrips</name>
    <dbReference type="NCBI Taxonomy" id="439358"/>
    <lineage>
        <taxon>Eukaryota</taxon>
        <taxon>Metazoa</taxon>
        <taxon>Ecdysozoa</taxon>
        <taxon>Arthropoda</taxon>
        <taxon>Hexapoda</taxon>
        <taxon>Insecta</taxon>
        <taxon>Pterygota</taxon>
        <taxon>Neoptera</taxon>
        <taxon>Paraneoptera</taxon>
        <taxon>Thysanoptera</taxon>
        <taxon>Terebrantia</taxon>
        <taxon>Thripoidea</taxon>
        <taxon>Thripidae</taxon>
        <taxon>Megalurothrips</taxon>
    </lineage>
</organism>
<feature type="region of interest" description="Disordered" evidence="1">
    <location>
        <begin position="165"/>
        <end position="191"/>
    </location>
</feature>
<feature type="compositionally biased region" description="Acidic residues" evidence="1">
    <location>
        <begin position="172"/>
        <end position="190"/>
    </location>
</feature>
<feature type="compositionally biased region" description="Basic residues" evidence="1">
    <location>
        <begin position="90"/>
        <end position="99"/>
    </location>
</feature>
<gene>
    <name evidence="2" type="ORF">ONE63_011498</name>
</gene>
<feature type="region of interest" description="Disordered" evidence="1">
    <location>
        <begin position="122"/>
        <end position="149"/>
    </location>
</feature>
<accession>A0AAV7X1P7</accession>
<proteinExistence type="predicted"/>
<dbReference type="Proteomes" id="UP001075354">
    <property type="component" value="Unassembled WGS sequence"/>
</dbReference>
<keyword evidence="3" id="KW-1185">Reference proteome</keyword>
<evidence type="ECO:0000313" key="2">
    <source>
        <dbReference type="EMBL" id="KAJ1518885.1"/>
    </source>
</evidence>
<comment type="caution">
    <text evidence="2">The sequence shown here is derived from an EMBL/GenBank/DDBJ whole genome shotgun (WGS) entry which is preliminary data.</text>
</comment>
<evidence type="ECO:0000256" key="1">
    <source>
        <dbReference type="SAM" id="MobiDB-lite"/>
    </source>
</evidence>
<dbReference type="AlphaFoldDB" id="A0AAV7X1P7"/>
<feature type="region of interest" description="Disordered" evidence="1">
    <location>
        <begin position="75"/>
        <end position="107"/>
    </location>
</feature>
<feature type="compositionally biased region" description="Basic and acidic residues" evidence="1">
    <location>
        <begin position="75"/>
        <end position="84"/>
    </location>
</feature>